<keyword evidence="3" id="KW-0808">Transferase</keyword>
<dbReference type="PANTHER" id="PTHR12176">
    <property type="entry name" value="SAM-DEPENDENT METHYLTRANSFERASE SUPERFAMILY PROTEIN"/>
    <property type="match status" value="1"/>
</dbReference>
<evidence type="ECO:0000256" key="1">
    <source>
        <dbReference type="ARBA" id="ARBA00008361"/>
    </source>
</evidence>
<evidence type="ECO:0000259" key="5">
    <source>
        <dbReference type="Pfam" id="PF13847"/>
    </source>
</evidence>
<dbReference type="SUPFAM" id="SSF53335">
    <property type="entry name" value="S-adenosyl-L-methionine-dependent methyltransferases"/>
    <property type="match status" value="1"/>
</dbReference>
<dbReference type="Proteomes" id="UP000230066">
    <property type="component" value="Unassembled WGS sequence"/>
</dbReference>
<dbReference type="EMBL" id="JXXN02017290">
    <property type="protein sequence ID" value="THD18033.1"/>
    <property type="molecule type" value="Genomic_DNA"/>
</dbReference>
<keyword evidence="2 6" id="KW-0489">Methyltransferase</keyword>
<dbReference type="InterPro" id="IPR051419">
    <property type="entry name" value="Lys/N-term_MeTrsfase_sf"/>
</dbReference>
<evidence type="ECO:0000313" key="6">
    <source>
        <dbReference type="EMBL" id="THD18033.1"/>
    </source>
</evidence>
<keyword evidence="7" id="KW-1185">Reference proteome</keyword>
<dbReference type="InterPro" id="IPR025714">
    <property type="entry name" value="Methyltranfer_dom"/>
</dbReference>
<dbReference type="GO" id="GO:0032259">
    <property type="term" value="P:methylation"/>
    <property type="evidence" value="ECO:0007669"/>
    <property type="project" value="UniProtKB-KW"/>
</dbReference>
<dbReference type="Pfam" id="PF13847">
    <property type="entry name" value="Methyltransf_31"/>
    <property type="match status" value="1"/>
</dbReference>
<comment type="caution">
    <text evidence="6">The sequence shown here is derived from an EMBL/GenBank/DDBJ whole genome shotgun (WGS) entry which is preliminary data.</text>
</comment>
<comment type="similarity">
    <text evidence="1">Belongs to the methyltransferase superfamily.</text>
</comment>
<reference evidence="6" key="1">
    <citation type="submission" date="2019-03" db="EMBL/GenBank/DDBJ databases">
        <title>Improved annotation for the trematode Fasciola hepatica.</title>
        <authorList>
            <person name="Choi Y.-J."/>
            <person name="Martin J."/>
            <person name="Mitreva M."/>
        </authorList>
    </citation>
    <scope>NUCLEOTIDE SEQUENCE [LARGE SCALE GENOMIC DNA]</scope>
</reference>
<keyword evidence="4" id="KW-0511">Multifunctional enzyme</keyword>
<sequence>METLLPKTTEDFNKREYWERFFQSRQNTFEWYGDFLQHSRFFTKYIRKADRALVVGCGNSDLGLMIFEKLNVGDVTNIDISETIIRQMRQKHCSRKIRAGLTYECMDVFTIEDNIKSGRMHPFSCVLDKGTLDAIHSGDNSDSDATNMFRNIDSALSLMGRYIILTLAQEHIVHSICNYFIQG</sequence>
<accession>A0A4E0QTB7</accession>
<gene>
    <name evidence="6" type="ORF">D915_011022</name>
</gene>
<proteinExistence type="inferred from homology"/>
<feature type="domain" description="Methyltransferase" evidence="5">
    <location>
        <begin position="48"/>
        <end position="175"/>
    </location>
</feature>
<evidence type="ECO:0000313" key="7">
    <source>
        <dbReference type="Proteomes" id="UP000230066"/>
    </source>
</evidence>
<protein>
    <submittedName>
        <fullName evidence="6">Methyltransferase protein 13</fullName>
    </submittedName>
</protein>
<organism evidence="6 7">
    <name type="scientific">Fasciola hepatica</name>
    <name type="common">Liver fluke</name>
    <dbReference type="NCBI Taxonomy" id="6192"/>
    <lineage>
        <taxon>Eukaryota</taxon>
        <taxon>Metazoa</taxon>
        <taxon>Spiralia</taxon>
        <taxon>Lophotrochozoa</taxon>
        <taxon>Platyhelminthes</taxon>
        <taxon>Trematoda</taxon>
        <taxon>Digenea</taxon>
        <taxon>Plagiorchiida</taxon>
        <taxon>Echinostomata</taxon>
        <taxon>Echinostomatoidea</taxon>
        <taxon>Fasciolidae</taxon>
        <taxon>Fasciola</taxon>
    </lineage>
</organism>
<evidence type="ECO:0000256" key="4">
    <source>
        <dbReference type="ARBA" id="ARBA00023268"/>
    </source>
</evidence>
<evidence type="ECO:0000256" key="2">
    <source>
        <dbReference type="ARBA" id="ARBA00022603"/>
    </source>
</evidence>
<dbReference type="GO" id="GO:0008168">
    <property type="term" value="F:methyltransferase activity"/>
    <property type="evidence" value="ECO:0007669"/>
    <property type="project" value="UniProtKB-KW"/>
</dbReference>
<dbReference type="InterPro" id="IPR029063">
    <property type="entry name" value="SAM-dependent_MTases_sf"/>
</dbReference>
<evidence type="ECO:0000256" key="3">
    <source>
        <dbReference type="ARBA" id="ARBA00022679"/>
    </source>
</evidence>
<name>A0A4E0QTB7_FASHE</name>
<dbReference type="PANTHER" id="PTHR12176:SF78">
    <property type="entry name" value="EEF1A LYSINE AND N-TERMINAL METHYLTRANSFERASE"/>
    <property type="match status" value="1"/>
</dbReference>
<dbReference type="Gene3D" id="3.40.50.150">
    <property type="entry name" value="Vaccinia Virus protein VP39"/>
    <property type="match status" value="1"/>
</dbReference>
<dbReference type="AlphaFoldDB" id="A0A4E0QTB7"/>